<accession>A0A7S4FVF3</accession>
<organism evidence="2">
    <name type="scientific">Eutreptiella gymnastica</name>
    <dbReference type="NCBI Taxonomy" id="73025"/>
    <lineage>
        <taxon>Eukaryota</taxon>
        <taxon>Discoba</taxon>
        <taxon>Euglenozoa</taxon>
        <taxon>Euglenida</taxon>
        <taxon>Spirocuta</taxon>
        <taxon>Euglenophyceae</taxon>
        <taxon>Eutreptiales</taxon>
        <taxon>Eutreptiaceae</taxon>
        <taxon>Eutreptiella</taxon>
    </lineage>
</organism>
<name>A0A7S4FVF3_9EUGL</name>
<evidence type="ECO:0000256" key="1">
    <source>
        <dbReference type="SAM" id="MobiDB-lite"/>
    </source>
</evidence>
<protein>
    <submittedName>
        <fullName evidence="2">Uncharacterized protein</fullName>
    </submittedName>
</protein>
<dbReference type="EMBL" id="HBJA01078816">
    <property type="protein sequence ID" value="CAE0816452.1"/>
    <property type="molecule type" value="Transcribed_RNA"/>
</dbReference>
<sequence>MGYMDMTGPATMCVEPTEAGVRGARGILLRWMARPVCGRITEPSPVQQVSTAAPAHISPWARGPGMASCIYVHIQKSPAFGLPAPQCTPCAMGEYLRRALLLREQTRNILIFTPSQSGPEGEQTLWPQKLHEHPSFP</sequence>
<feature type="region of interest" description="Disordered" evidence="1">
    <location>
        <begin position="113"/>
        <end position="137"/>
    </location>
</feature>
<gene>
    <name evidence="2" type="ORF">EGYM00163_LOCUS27613</name>
</gene>
<proteinExistence type="predicted"/>
<reference evidence="2" key="1">
    <citation type="submission" date="2021-01" db="EMBL/GenBank/DDBJ databases">
        <authorList>
            <person name="Corre E."/>
            <person name="Pelletier E."/>
            <person name="Niang G."/>
            <person name="Scheremetjew M."/>
            <person name="Finn R."/>
            <person name="Kale V."/>
            <person name="Holt S."/>
            <person name="Cochrane G."/>
            <person name="Meng A."/>
            <person name="Brown T."/>
            <person name="Cohen L."/>
        </authorList>
    </citation>
    <scope>NUCLEOTIDE SEQUENCE</scope>
    <source>
        <strain evidence="2">CCMP1594</strain>
    </source>
</reference>
<evidence type="ECO:0000313" key="2">
    <source>
        <dbReference type="EMBL" id="CAE0816452.1"/>
    </source>
</evidence>
<dbReference type="AlphaFoldDB" id="A0A7S4FVF3"/>